<keyword evidence="14" id="KW-1185">Reference proteome</keyword>
<comment type="catalytic activity">
    <reaction evidence="1">
        <text>Hydrolyzes single-stranded DNA or mismatched double-stranded DNA and polynucleotides, releasing free uracil.</text>
        <dbReference type="EC" id="3.2.2.27"/>
    </reaction>
</comment>
<dbReference type="PANTHER" id="PTHR33693">
    <property type="entry name" value="TYPE-5 URACIL-DNA GLYCOSYLASE"/>
    <property type="match status" value="1"/>
</dbReference>
<feature type="domain" description="Uracil-DNA glycosylase-like" evidence="12">
    <location>
        <begin position="119"/>
        <end position="270"/>
    </location>
</feature>
<dbReference type="GO" id="GO:0004844">
    <property type="term" value="F:uracil DNA N-glycosylase activity"/>
    <property type="evidence" value="ECO:0007669"/>
    <property type="project" value="UniProtKB-EC"/>
</dbReference>
<dbReference type="EMBL" id="PDEM01000009">
    <property type="protein sequence ID" value="PHZ85915.1"/>
    <property type="molecule type" value="Genomic_DNA"/>
</dbReference>
<protein>
    <recommendedName>
        <fullName evidence="4">Type-4 uracil-DNA glycosylase</fullName>
        <ecNumber evidence="3">3.2.2.27</ecNumber>
    </recommendedName>
</protein>
<comment type="similarity">
    <text evidence="2">Belongs to the uracil-DNA glycosylase (UDG) superfamily. Type 4 (UDGa) family.</text>
</comment>
<dbReference type="InterPro" id="IPR036895">
    <property type="entry name" value="Uracil-DNA_glycosylase-like_sf"/>
</dbReference>
<dbReference type="InParanoid" id="A0A2G4YUB2"/>
<evidence type="ECO:0000256" key="11">
    <source>
        <dbReference type="ARBA" id="ARBA00023204"/>
    </source>
</evidence>
<evidence type="ECO:0000256" key="3">
    <source>
        <dbReference type="ARBA" id="ARBA00012030"/>
    </source>
</evidence>
<dbReference type="Proteomes" id="UP000229730">
    <property type="component" value="Unassembled WGS sequence"/>
</dbReference>
<sequence length="281" mass="30366">MENNPDIITPPLTPQDILSHLQWYLDAGVDETIDEAPLDWFALSAEAAKASANSARAPQGTPQPIPGVAAKPAAMATVEQTVRQAQDLADSCQSLAELEKAIATFDGCSLKKTATNTVFSDGSLNSKIMVIGEVPGVADDRHGKPFVGDNGALLDKMFAAIGLSRDTDLYLTNMLPWRPPGNRTPTAEEIAICRPFVTRHIALAKPDLIILLGGISAKTLLNSDLSITRLRGKWAEYDLAGQKIPACPIYHPSYLIKQPKAKADAWKDLLDIKARIEEMSL</sequence>
<dbReference type="GO" id="GO:0051539">
    <property type="term" value="F:4 iron, 4 sulfur cluster binding"/>
    <property type="evidence" value="ECO:0007669"/>
    <property type="project" value="UniProtKB-KW"/>
</dbReference>
<keyword evidence="11" id="KW-0234">DNA repair</keyword>
<dbReference type="EC" id="3.2.2.27" evidence="3"/>
<dbReference type="AlphaFoldDB" id="A0A2G4YUB2"/>
<reference evidence="13 14" key="1">
    <citation type="submission" date="2017-10" db="EMBL/GenBank/DDBJ databases">
        <title>Frigbacter circumglobatus gen. nov. sp. nov., isolated from sediment cultured in situ.</title>
        <authorList>
            <person name="Zhao Z."/>
        </authorList>
    </citation>
    <scope>NUCLEOTIDE SEQUENCE [LARGE SCALE GENOMIC DNA]</scope>
    <source>
        <strain evidence="13 14">ZYL</strain>
    </source>
</reference>
<keyword evidence="6" id="KW-0479">Metal-binding</keyword>
<gene>
    <name evidence="13" type="ORF">CRD36_04365</name>
</gene>
<dbReference type="CDD" id="cd10030">
    <property type="entry name" value="UDG-F4_TTUDGA_SPO1dp_like"/>
    <property type="match status" value="1"/>
</dbReference>
<proteinExistence type="inferred from homology"/>
<dbReference type="Gene3D" id="3.40.470.10">
    <property type="entry name" value="Uracil-DNA glycosylase-like domain"/>
    <property type="match status" value="1"/>
</dbReference>
<dbReference type="GO" id="GO:0046872">
    <property type="term" value="F:metal ion binding"/>
    <property type="evidence" value="ECO:0007669"/>
    <property type="project" value="UniProtKB-KW"/>
</dbReference>
<comment type="caution">
    <text evidence="13">The sequence shown here is derived from an EMBL/GenBank/DDBJ whole genome shotgun (WGS) entry which is preliminary data.</text>
</comment>
<evidence type="ECO:0000256" key="4">
    <source>
        <dbReference type="ARBA" id="ARBA00019403"/>
    </source>
</evidence>
<dbReference type="NCBIfam" id="TIGR00758">
    <property type="entry name" value="UDG_fam4"/>
    <property type="match status" value="1"/>
</dbReference>
<organism evidence="13 14">
    <name type="scientific">Paremcibacter congregatus</name>
    <dbReference type="NCBI Taxonomy" id="2043170"/>
    <lineage>
        <taxon>Bacteria</taxon>
        <taxon>Pseudomonadati</taxon>
        <taxon>Pseudomonadota</taxon>
        <taxon>Alphaproteobacteria</taxon>
        <taxon>Emcibacterales</taxon>
        <taxon>Emcibacteraceae</taxon>
        <taxon>Paremcibacter</taxon>
    </lineage>
</organism>
<evidence type="ECO:0000256" key="2">
    <source>
        <dbReference type="ARBA" id="ARBA00006521"/>
    </source>
</evidence>
<keyword evidence="7" id="KW-0227">DNA damage</keyword>
<dbReference type="SMART" id="SM00987">
    <property type="entry name" value="UreE_C"/>
    <property type="match status" value="1"/>
</dbReference>
<keyword evidence="10" id="KW-0411">Iron-sulfur</keyword>
<dbReference type="GO" id="GO:0006281">
    <property type="term" value="P:DNA repair"/>
    <property type="evidence" value="ECO:0007669"/>
    <property type="project" value="UniProtKB-KW"/>
</dbReference>
<dbReference type="InterPro" id="IPR005273">
    <property type="entry name" value="Ura-DNA_glyco_family4"/>
</dbReference>
<keyword evidence="8" id="KW-0378">Hydrolase</keyword>
<dbReference type="OrthoDB" id="5290748at2"/>
<evidence type="ECO:0000313" key="14">
    <source>
        <dbReference type="Proteomes" id="UP000229730"/>
    </source>
</evidence>
<accession>A0A2G4YUB2</accession>
<dbReference type="RefSeq" id="WP_099471500.1">
    <property type="nucleotide sequence ID" value="NZ_CP041025.1"/>
</dbReference>
<dbReference type="InterPro" id="IPR051536">
    <property type="entry name" value="UDG_Type-4/5"/>
</dbReference>
<keyword evidence="5" id="KW-0004">4Fe-4S</keyword>
<keyword evidence="9" id="KW-0408">Iron</keyword>
<evidence type="ECO:0000256" key="1">
    <source>
        <dbReference type="ARBA" id="ARBA00001400"/>
    </source>
</evidence>
<evidence type="ECO:0000256" key="6">
    <source>
        <dbReference type="ARBA" id="ARBA00022723"/>
    </source>
</evidence>
<evidence type="ECO:0000313" key="13">
    <source>
        <dbReference type="EMBL" id="PHZ85915.1"/>
    </source>
</evidence>
<dbReference type="SMART" id="SM00986">
    <property type="entry name" value="UDG"/>
    <property type="match status" value="1"/>
</dbReference>
<evidence type="ECO:0000256" key="9">
    <source>
        <dbReference type="ARBA" id="ARBA00023004"/>
    </source>
</evidence>
<evidence type="ECO:0000256" key="5">
    <source>
        <dbReference type="ARBA" id="ARBA00022485"/>
    </source>
</evidence>
<dbReference type="PANTHER" id="PTHR33693:SF1">
    <property type="entry name" value="TYPE-4 URACIL-DNA GLYCOSYLASE"/>
    <property type="match status" value="1"/>
</dbReference>
<evidence type="ECO:0000256" key="7">
    <source>
        <dbReference type="ARBA" id="ARBA00022763"/>
    </source>
</evidence>
<evidence type="ECO:0000256" key="8">
    <source>
        <dbReference type="ARBA" id="ARBA00022801"/>
    </source>
</evidence>
<dbReference type="InterPro" id="IPR005122">
    <property type="entry name" value="Uracil-DNA_glycosylase-like"/>
</dbReference>
<name>A0A2G4YUB2_9PROT</name>
<evidence type="ECO:0000259" key="12">
    <source>
        <dbReference type="SMART" id="SM00986"/>
    </source>
</evidence>
<dbReference type="SUPFAM" id="SSF52141">
    <property type="entry name" value="Uracil-DNA glycosylase-like"/>
    <property type="match status" value="1"/>
</dbReference>
<dbReference type="Pfam" id="PF03167">
    <property type="entry name" value="UDG"/>
    <property type="match status" value="1"/>
</dbReference>
<evidence type="ECO:0000256" key="10">
    <source>
        <dbReference type="ARBA" id="ARBA00023014"/>
    </source>
</evidence>